<organism evidence="3 4">
    <name type="scientific">Tricholomella constricta</name>
    <dbReference type="NCBI Taxonomy" id="117010"/>
    <lineage>
        <taxon>Eukaryota</taxon>
        <taxon>Fungi</taxon>
        <taxon>Dikarya</taxon>
        <taxon>Basidiomycota</taxon>
        <taxon>Agaricomycotina</taxon>
        <taxon>Agaricomycetes</taxon>
        <taxon>Agaricomycetidae</taxon>
        <taxon>Agaricales</taxon>
        <taxon>Tricholomatineae</taxon>
        <taxon>Lyophyllaceae</taxon>
        <taxon>Tricholomella</taxon>
    </lineage>
</organism>
<dbReference type="Gene3D" id="1.10.510.10">
    <property type="entry name" value="Transferase(Phosphotransferase) domain 1"/>
    <property type="match status" value="1"/>
</dbReference>
<proteinExistence type="predicted"/>
<accession>A0A8H5HIC9</accession>
<dbReference type="AlphaFoldDB" id="A0A8H5HIC9"/>
<protein>
    <recommendedName>
        <fullName evidence="2">Protein kinase domain-containing protein</fullName>
    </recommendedName>
</protein>
<dbReference type="GO" id="GO:0004674">
    <property type="term" value="F:protein serine/threonine kinase activity"/>
    <property type="evidence" value="ECO:0007669"/>
    <property type="project" value="TreeGrafter"/>
</dbReference>
<dbReference type="Pfam" id="PF07714">
    <property type="entry name" value="PK_Tyr_Ser-Thr"/>
    <property type="match status" value="1"/>
</dbReference>
<dbReference type="OrthoDB" id="3248549at2759"/>
<dbReference type="SUPFAM" id="SSF56112">
    <property type="entry name" value="Protein kinase-like (PK-like)"/>
    <property type="match status" value="1"/>
</dbReference>
<dbReference type="PANTHER" id="PTHR44329">
    <property type="entry name" value="SERINE/THREONINE-PROTEIN KINASE TNNI3K-RELATED"/>
    <property type="match status" value="1"/>
</dbReference>
<dbReference type="InterPro" id="IPR011009">
    <property type="entry name" value="Kinase-like_dom_sf"/>
</dbReference>
<sequence length="773" mass="85306">MPTYSSASHSSVTQDVQEISRLLKKEPKLVRDLNTVLPLDLTVHCPADVEEVEFVVLIASRSGEILSTSGSVAVLEPFSTTLELGVSLPQNDEWQRIESYCSTNPQWASCVSQLLQRELDDPNIDDSYKQVVSRRQIHLAKRTSSLPPSLFLLNLEREDNYHSSGGFADIVRGKIKDKVVCLKVLRQYSRQGDLEKKSKAFFREVLLWSRLDHPNVLPFLGANRSLRYGFVLVSPWMKHGNLSDFLTAHPEHDRLTAAFEIADGLSYLHGLTPPIFHRDVKSANILVSDDLRCCVGDFGLSSIAGSQRLESKSFAGEGTSRWQPPEVLNPELHPEDSEEFPAAADVYAFGCTVLELYTGEVPFHTMNTNAAIVAVLGRKKPELPITGTLGLTEDLRSLVSLSWEFIPQHRPTMSRIRDELKRMQPGIGPPATSDSKYELRYRRDEGSLDDVLAWIDEELMSSCGTSKEGGTEAERSQGDHCTDQSQIFNASSTEGISCTPPENTILKDHDALPSDPYGEVESRVLMTPDLSRDVVNGMVTPSTHGRSTAVPWLNETYFTKDPWSMHIKPFPVKTDCFSVDLLTPPQTPTQIQAEAFPSVTSSRLRAAAPIFLPRPGSKVKVHRLNIDAPAFQPPLLSPSRFSPVHLAPETRNTSPTSGLEPNAPILDPFIVNDNESRPLQHSNSSGATVIDRTPLSHTPIVSEDISIKAEPLTPETPSRLNPSAIPFEPAVRDAPAASNDPRSMVTPLAPETPSRLNPSATPFRYLVRGATTV</sequence>
<keyword evidence="4" id="KW-1185">Reference proteome</keyword>
<evidence type="ECO:0000313" key="4">
    <source>
        <dbReference type="Proteomes" id="UP000565441"/>
    </source>
</evidence>
<feature type="domain" description="Protein kinase" evidence="2">
    <location>
        <begin position="156"/>
        <end position="427"/>
    </location>
</feature>
<evidence type="ECO:0000256" key="1">
    <source>
        <dbReference type="SAM" id="MobiDB-lite"/>
    </source>
</evidence>
<comment type="caution">
    <text evidence="3">The sequence shown here is derived from an EMBL/GenBank/DDBJ whole genome shotgun (WGS) entry which is preliminary data.</text>
</comment>
<dbReference type="EMBL" id="JAACJP010000006">
    <property type="protein sequence ID" value="KAF5383849.1"/>
    <property type="molecule type" value="Genomic_DNA"/>
</dbReference>
<dbReference type="InterPro" id="IPR051681">
    <property type="entry name" value="Ser/Thr_Kinases-Pseudokinases"/>
</dbReference>
<reference evidence="3 4" key="1">
    <citation type="journal article" date="2020" name="ISME J.">
        <title>Uncovering the hidden diversity of litter-decomposition mechanisms in mushroom-forming fungi.</title>
        <authorList>
            <person name="Floudas D."/>
            <person name="Bentzer J."/>
            <person name="Ahren D."/>
            <person name="Johansson T."/>
            <person name="Persson P."/>
            <person name="Tunlid A."/>
        </authorList>
    </citation>
    <scope>NUCLEOTIDE SEQUENCE [LARGE SCALE GENOMIC DNA]</scope>
    <source>
        <strain evidence="3 4">CBS 661.87</strain>
    </source>
</reference>
<name>A0A8H5HIC9_9AGAR</name>
<dbReference type="InterPro" id="IPR001245">
    <property type="entry name" value="Ser-Thr/Tyr_kinase_cat_dom"/>
</dbReference>
<dbReference type="SMART" id="SM00220">
    <property type="entry name" value="S_TKc"/>
    <property type="match status" value="1"/>
</dbReference>
<dbReference type="InterPro" id="IPR008271">
    <property type="entry name" value="Ser/Thr_kinase_AS"/>
</dbReference>
<feature type="region of interest" description="Disordered" evidence="1">
    <location>
        <begin position="733"/>
        <end position="759"/>
    </location>
</feature>
<evidence type="ECO:0000313" key="3">
    <source>
        <dbReference type="EMBL" id="KAF5383849.1"/>
    </source>
</evidence>
<dbReference type="Proteomes" id="UP000565441">
    <property type="component" value="Unassembled WGS sequence"/>
</dbReference>
<dbReference type="PANTHER" id="PTHR44329:SF214">
    <property type="entry name" value="PROTEIN KINASE DOMAIN-CONTAINING PROTEIN"/>
    <property type="match status" value="1"/>
</dbReference>
<evidence type="ECO:0000259" key="2">
    <source>
        <dbReference type="PROSITE" id="PS50011"/>
    </source>
</evidence>
<dbReference type="InterPro" id="IPR000719">
    <property type="entry name" value="Prot_kinase_dom"/>
</dbReference>
<dbReference type="PROSITE" id="PS50011">
    <property type="entry name" value="PROTEIN_KINASE_DOM"/>
    <property type="match status" value="1"/>
</dbReference>
<gene>
    <name evidence="3" type="ORF">D9615_003654</name>
</gene>
<dbReference type="PROSITE" id="PS00108">
    <property type="entry name" value="PROTEIN_KINASE_ST"/>
    <property type="match status" value="1"/>
</dbReference>
<dbReference type="GO" id="GO:0005524">
    <property type="term" value="F:ATP binding"/>
    <property type="evidence" value="ECO:0007669"/>
    <property type="project" value="InterPro"/>
</dbReference>